<name>A0ABQ4L122_SIMTE</name>
<reference evidence="1 2" key="1">
    <citation type="submission" date="2021-03" db="EMBL/GenBank/DDBJ databases">
        <title>Antimicrobial resistance genes in bacteria isolated from Japanese honey, and their potential for conferring macrolide and lincosamide resistance in the American foulbrood pathogen Paenibacillus larvae.</title>
        <authorList>
            <person name="Okamoto M."/>
            <person name="Kumagai M."/>
            <person name="Kanamori H."/>
            <person name="Takamatsu D."/>
        </authorList>
    </citation>
    <scope>NUCLEOTIDE SEQUENCE [LARGE SCALE GENOMIC DNA]</scope>
    <source>
        <strain evidence="1 2">J6TS1</strain>
    </source>
</reference>
<sequence length="44" mass="4948">MLNPDNHKAIPEEAFLSHHRELPYDLEGLGVGAGQSDFDEIKEK</sequence>
<proteinExistence type="predicted"/>
<evidence type="ECO:0000313" key="2">
    <source>
        <dbReference type="Proteomes" id="UP000680670"/>
    </source>
</evidence>
<keyword evidence="2" id="KW-1185">Reference proteome</keyword>
<gene>
    <name evidence="1" type="ORF">J6TS1_34890</name>
</gene>
<organism evidence="1 2">
    <name type="scientific">Siminovitchia terrae</name>
    <name type="common">Bacillus terrae</name>
    <dbReference type="NCBI Taxonomy" id="1914933"/>
    <lineage>
        <taxon>Bacteria</taxon>
        <taxon>Bacillati</taxon>
        <taxon>Bacillota</taxon>
        <taxon>Bacilli</taxon>
        <taxon>Bacillales</taxon>
        <taxon>Bacillaceae</taxon>
        <taxon>Siminovitchia</taxon>
    </lineage>
</organism>
<protein>
    <submittedName>
        <fullName evidence="1">Uncharacterized protein</fullName>
    </submittedName>
</protein>
<dbReference type="Proteomes" id="UP000680670">
    <property type="component" value="Unassembled WGS sequence"/>
</dbReference>
<accession>A0ABQ4L122</accession>
<comment type="caution">
    <text evidence="1">The sequence shown here is derived from an EMBL/GenBank/DDBJ whole genome shotgun (WGS) entry which is preliminary data.</text>
</comment>
<evidence type="ECO:0000313" key="1">
    <source>
        <dbReference type="EMBL" id="GIN97619.1"/>
    </source>
</evidence>
<dbReference type="EMBL" id="BORJ01000010">
    <property type="protein sequence ID" value="GIN97619.1"/>
    <property type="molecule type" value="Genomic_DNA"/>
</dbReference>